<dbReference type="CDD" id="cd00009">
    <property type="entry name" value="AAA"/>
    <property type="match status" value="1"/>
</dbReference>
<accession>A0ABS0XLJ8</accession>
<dbReference type="InterPro" id="IPR002078">
    <property type="entry name" value="Sigma_54_int"/>
</dbReference>
<dbReference type="Pfam" id="PF02954">
    <property type="entry name" value="HTH_8"/>
    <property type="match status" value="1"/>
</dbReference>
<keyword evidence="6" id="KW-0597">Phosphoprotein</keyword>
<organism evidence="9 10">
    <name type="scientific">Sphingomonas mollis</name>
    <dbReference type="NCBI Taxonomy" id="2795726"/>
    <lineage>
        <taxon>Bacteria</taxon>
        <taxon>Pseudomonadati</taxon>
        <taxon>Pseudomonadota</taxon>
        <taxon>Alphaproteobacteria</taxon>
        <taxon>Sphingomonadales</taxon>
        <taxon>Sphingomonadaceae</taxon>
        <taxon>Sphingomonas</taxon>
    </lineage>
</organism>
<dbReference type="InterPro" id="IPR025662">
    <property type="entry name" value="Sigma_54_int_dom_ATP-bd_1"/>
</dbReference>
<dbReference type="Gene3D" id="3.40.50.300">
    <property type="entry name" value="P-loop containing nucleotide triphosphate hydrolases"/>
    <property type="match status" value="1"/>
</dbReference>
<keyword evidence="2" id="KW-0067">ATP-binding</keyword>
<reference evidence="10" key="1">
    <citation type="submission" date="2020-12" db="EMBL/GenBank/DDBJ databases">
        <title>Hymenobacter sp.</title>
        <authorList>
            <person name="Kim M.K."/>
        </authorList>
    </citation>
    <scope>NUCLEOTIDE SEQUENCE [LARGE SCALE GENOMIC DNA]</scope>
    <source>
        <strain evidence="10">BT553</strain>
    </source>
</reference>
<keyword evidence="3" id="KW-0902">Two-component regulatory system</keyword>
<gene>
    <name evidence="9" type="ORF">JAO74_03840</name>
</gene>
<evidence type="ECO:0000256" key="6">
    <source>
        <dbReference type="PROSITE-ProRule" id="PRU00169"/>
    </source>
</evidence>
<keyword evidence="1" id="KW-0547">Nucleotide-binding</keyword>
<dbReference type="PROSITE" id="PS00675">
    <property type="entry name" value="SIGMA54_INTERACT_1"/>
    <property type="match status" value="1"/>
</dbReference>
<dbReference type="PANTHER" id="PTHR32071">
    <property type="entry name" value="TRANSCRIPTIONAL REGULATORY PROTEIN"/>
    <property type="match status" value="1"/>
</dbReference>
<evidence type="ECO:0000313" key="9">
    <source>
        <dbReference type="EMBL" id="MBJ6120921.1"/>
    </source>
</evidence>
<evidence type="ECO:0000256" key="4">
    <source>
        <dbReference type="ARBA" id="ARBA00023015"/>
    </source>
</evidence>
<proteinExistence type="predicted"/>
<dbReference type="Pfam" id="PF00072">
    <property type="entry name" value="Response_reg"/>
    <property type="match status" value="1"/>
</dbReference>
<dbReference type="SUPFAM" id="SSF46689">
    <property type="entry name" value="Homeodomain-like"/>
    <property type="match status" value="1"/>
</dbReference>
<dbReference type="InterPro" id="IPR058031">
    <property type="entry name" value="AAA_lid_NorR"/>
</dbReference>
<evidence type="ECO:0000256" key="1">
    <source>
        <dbReference type="ARBA" id="ARBA00022741"/>
    </source>
</evidence>
<evidence type="ECO:0000256" key="5">
    <source>
        <dbReference type="ARBA" id="ARBA00023163"/>
    </source>
</evidence>
<sequence>MSTGDLPIVALVDDDDDLRTAIAQLLDLAGYRVMEFPGARAALAAIDAAFGGVVLTDVRMPQMGGIEFFHELHRRDVDLPVILMTGHGDVPMAVDALKSGAWDFLTKPFDPEAMLAAVGRAIAHRSLVFDNRRLRTLVENNDASPLVGRSPAIDQVRGMIEPLANADIDILLEGETGTGKELVARLIHRAGKRARHPFLSVSCAALPDALLDDDLFAETGRIAAAGGGTLFLDDVDQASPAFHARLTRLVEERTIGGRDMMPIDLRLTATAGEQAIERMPPALFYRLSAVRLRLPPLRERLEDVPLLFAHLLDISASRMRRSVPDLTYPIQQRLASHDWPGNVRELAHYADRVVIGVDGAMDDDGSVDTLPARVDMFERQAIIDAIVHAKGEIGLAIQRLGVPRKTFYYKVQRLNIDVAALRRELAAARSRRAS</sequence>
<dbReference type="InterPro" id="IPR027417">
    <property type="entry name" value="P-loop_NTPase"/>
</dbReference>
<protein>
    <submittedName>
        <fullName evidence="9">Sigma-54-dependent Fis family transcriptional regulator</fullName>
    </submittedName>
</protein>
<dbReference type="InterPro" id="IPR001789">
    <property type="entry name" value="Sig_transdc_resp-reg_receiver"/>
</dbReference>
<feature type="domain" description="Response regulatory" evidence="8">
    <location>
        <begin position="8"/>
        <end position="122"/>
    </location>
</feature>
<dbReference type="InterPro" id="IPR025944">
    <property type="entry name" value="Sigma_54_int_dom_CS"/>
</dbReference>
<dbReference type="Pfam" id="PF00158">
    <property type="entry name" value="Sigma54_activat"/>
    <property type="match status" value="1"/>
</dbReference>
<evidence type="ECO:0000256" key="3">
    <source>
        <dbReference type="ARBA" id="ARBA00023012"/>
    </source>
</evidence>
<dbReference type="RefSeq" id="WP_199035339.1">
    <property type="nucleotide sequence ID" value="NZ_JAELXS010000002.1"/>
</dbReference>
<name>A0ABS0XLJ8_9SPHN</name>
<evidence type="ECO:0000256" key="2">
    <source>
        <dbReference type="ARBA" id="ARBA00022840"/>
    </source>
</evidence>
<dbReference type="Pfam" id="PF25601">
    <property type="entry name" value="AAA_lid_14"/>
    <property type="match status" value="1"/>
</dbReference>
<comment type="caution">
    <text evidence="9">The sequence shown here is derived from an EMBL/GenBank/DDBJ whole genome shotgun (WGS) entry which is preliminary data.</text>
</comment>
<evidence type="ECO:0000313" key="10">
    <source>
        <dbReference type="Proteomes" id="UP000640426"/>
    </source>
</evidence>
<evidence type="ECO:0000259" key="7">
    <source>
        <dbReference type="PROSITE" id="PS50045"/>
    </source>
</evidence>
<dbReference type="InterPro" id="IPR011006">
    <property type="entry name" value="CheY-like_superfamily"/>
</dbReference>
<feature type="modified residue" description="4-aspartylphosphate" evidence="6">
    <location>
        <position position="57"/>
    </location>
</feature>
<dbReference type="SMART" id="SM00448">
    <property type="entry name" value="REC"/>
    <property type="match status" value="1"/>
</dbReference>
<dbReference type="PROSITE" id="PS50045">
    <property type="entry name" value="SIGMA54_INTERACT_4"/>
    <property type="match status" value="1"/>
</dbReference>
<feature type="domain" description="Sigma-54 factor interaction" evidence="7">
    <location>
        <begin position="146"/>
        <end position="355"/>
    </location>
</feature>
<dbReference type="InterPro" id="IPR009057">
    <property type="entry name" value="Homeodomain-like_sf"/>
</dbReference>
<dbReference type="SUPFAM" id="SSF52540">
    <property type="entry name" value="P-loop containing nucleoside triphosphate hydrolases"/>
    <property type="match status" value="1"/>
</dbReference>
<dbReference type="SUPFAM" id="SSF52172">
    <property type="entry name" value="CheY-like"/>
    <property type="match status" value="1"/>
</dbReference>
<dbReference type="PANTHER" id="PTHR32071:SF57">
    <property type="entry name" value="C4-DICARBOXYLATE TRANSPORT TRANSCRIPTIONAL REGULATORY PROTEIN DCTD"/>
    <property type="match status" value="1"/>
</dbReference>
<dbReference type="Proteomes" id="UP000640426">
    <property type="component" value="Unassembled WGS sequence"/>
</dbReference>
<dbReference type="PROSITE" id="PS50110">
    <property type="entry name" value="RESPONSE_REGULATORY"/>
    <property type="match status" value="1"/>
</dbReference>
<dbReference type="Gene3D" id="3.40.50.2300">
    <property type="match status" value="1"/>
</dbReference>
<keyword evidence="10" id="KW-1185">Reference proteome</keyword>
<dbReference type="Gene3D" id="1.10.8.60">
    <property type="match status" value="1"/>
</dbReference>
<dbReference type="InterPro" id="IPR002197">
    <property type="entry name" value="HTH_Fis"/>
</dbReference>
<keyword evidence="5" id="KW-0804">Transcription</keyword>
<dbReference type="PROSITE" id="PS00688">
    <property type="entry name" value="SIGMA54_INTERACT_3"/>
    <property type="match status" value="1"/>
</dbReference>
<dbReference type="EMBL" id="JAELXS010000002">
    <property type="protein sequence ID" value="MBJ6120921.1"/>
    <property type="molecule type" value="Genomic_DNA"/>
</dbReference>
<keyword evidence="4" id="KW-0805">Transcription regulation</keyword>
<dbReference type="Gene3D" id="1.10.10.60">
    <property type="entry name" value="Homeodomain-like"/>
    <property type="match status" value="1"/>
</dbReference>
<evidence type="ECO:0000259" key="8">
    <source>
        <dbReference type="PROSITE" id="PS50110"/>
    </source>
</evidence>